<name>A0A811PS40_9POAL</name>
<dbReference type="PANTHER" id="PTHR31342:SF16">
    <property type="entry name" value="TALIN_MIDDLE DOMAIN-CONTAINING PROTEIN"/>
    <property type="match status" value="1"/>
</dbReference>
<proteinExistence type="predicted"/>
<feature type="region of interest" description="Disordered" evidence="2">
    <location>
        <begin position="436"/>
        <end position="548"/>
    </location>
</feature>
<feature type="compositionally biased region" description="Low complexity" evidence="2">
    <location>
        <begin position="335"/>
        <end position="351"/>
    </location>
</feature>
<organism evidence="3 4">
    <name type="scientific">Miscanthus lutarioriparius</name>
    <dbReference type="NCBI Taxonomy" id="422564"/>
    <lineage>
        <taxon>Eukaryota</taxon>
        <taxon>Viridiplantae</taxon>
        <taxon>Streptophyta</taxon>
        <taxon>Embryophyta</taxon>
        <taxon>Tracheophyta</taxon>
        <taxon>Spermatophyta</taxon>
        <taxon>Magnoliopsida</taxon>
        <taxon>Liliopsida</taxon>
        <taxon>Poales</taxon>
        <taxon>Poaceae</taxon>
        <taxon>PACMAD clade</taxon>
        <taxon>Panicoideae</taxon>
        <taxon>Andropogonodae</taxon>
        <taxon>Andropogoneae</taxon>
        <taxon>Saccharinae</taxon>
        <taxon>Miscanthus</taxon>
    </lineage>
</organism>
<feature type="compositionally biased region" description="Basic residues" evidence="2">
    <location>
        <begin position="525"/>
        <end position="539"/>
    </location>
</feature>
<sequence>MAPIILHRALSFSNPRLHRRDVSPLQDASAVSNRPEGLALLTTIAEGTDCCNPSPPLPNHSALERSLTSKILRLREVLDLPCQSSSDILDQLLLDTLGVLKIAYPKCLSGLSGNHTSSVREGLVQLHRVLMLDQDCDSKNKQFPSSGSEKQTIIGSESLDHVGERVIEMIDQVTPVVKEMFSFMESSSSATAASSSSAWPEDLPERRSLPPVLCRTRSPANRGSASHRPSDGDEVAMPRQDGTARHTGHCKVRTPAPGLEEDGQTSSSRHEPPSTPSPTVDSLPLQSTPSSVSPHLSAPPPSPMPVVGLPMLLQSWGVMQDGHAAAAVVPPTVVAQPSEAAPTTAPRDTTPVSTSMEGSTSYASLEAGQPSMDSPSPNGSTQPLVQDSNAIVPNVPPPPPPLPAHRDCSLCWKDLLGDQNTVRSLKQYVSCNKRTGPEFQEVPSTDEPGRAVPDAAPPPPSEVQGGPPALPAAKVSPAPPPPPPGSISAAVRAKRAATKLKRSTQMGSLYRRLRDRVEGSGSTHGGKRRQNGKRPRRAGAPKSDTGQGMADALAEMTKRSAYFRQIEEDAEKHAAAILELKGAIGSFQSKDMAELVRFHQHVEQQLVSLTDETQVLARFEGFPSNKLEALRMAAALYSKLDGTALRLKCWKLTTGPVSPQLDRVESYFNKVKDDVDMVERNRDEETKRLQSHGVHLDFGVLVRIKEGMVDLSSACMELALKESQDARETTTTTRALWASSHGDGASRMLWRVFQLAFRVYSFAGGQDERADRLTSILAHEIEARRL</sequence>
<protein>
    <recommendedName>
        <fullName evidence="5">Hydroxyproline-rich glycoprotein family protein</fullName>
    </recommendedName>
</protein>
<feature type="compositionally biased region" description="Low complexity" evidence="2">
    <location>
        <begin position="462"/>
        <end position="476"/>
    </location>
</feature>
<reference evidence="3" key="1">
    <citation type="submission" date="2020-10" db="EMBL/GenBank/DDBJ databases">
        <authorList>
            <person name="Han B."/>
            <person name="Lu T."/>
            <person name="Zhao Q."/>
            <person name="Huang X."/>
            <person name="Zhao Y."/>
        </authorList>
    </citation>
    <scope>NUCLEOTIDE SEQUENCE</scope>
</reference>
<evidence type="ECO:0000313" key="4">
    <source>
        <dbReference type="Proteomes" id="UP000604825"/>
    </source>
</evidence>
<feature type="compositionally biased region" description="Polar residues" evidence="2">
    <location>
        <begin position="371"/>
        <end position="391"/>
    </location>
</feature>
<comment type="caution">
    <text evidence="3">The sequence shown here is derived from an EMBL/GenBank/DDBJ whole genome shotgun (WGS) entry which is preliminary data.</text>
</comment>
<feature type="region of interest" description="Disordered" evidence="2">
    <location>
        <begin position="335"/>
        <end position="401"/>
    </location>
</feature>
<gene>
    <name evidence="3" type="ORF">NCGR_LOCUS32913</name>
</gene>
<evidence type="ECO:0000313" key="3">
    <source>
        <dbReference type="EMBL" id="CAD6249059.1"/>
    </source>
</evidence>
<feature type="compositionally biased region" description="Polar residues" evidence="2">
    <location>
        <begin position="352"/>
        <end position="363"/>
    </location>
</feature>
<feature type="compositionally biased region" description="Polar residues" evidence="2">
    <location>
        <begin position="277"/>
        <end position="288"/>
    </location>
</feature>
<feature type="compositionally biased region" description="Basic residues" evidence="2">
    <location>
        <begin position="492"/>
        <end position="502"/>
    </location>
</feature>
<dbReference type="Proteomes" id="UP000604825">
    <property type="component" value="Unassembled WGS sequence"/>
</dbReference>
<accession>A0A811PS40</accession>
<evidence type="ECO:0008006" key="5">
    <source>
        <dbReference type="Google" id="ProtNLM"/>
    </source>
</evidence>
<dbReference type="AlphaFoldDB" id="A0A811PS40"/>
<dbReference type="EMBL" id="CAJGYO010000008">
    <property type="protein sequence ID" value="CAD6249059.1"/>
    <property type="molecule type" value="Genomic_DNA"/>
</dbReference>
<evidence type="ECO:0000256" key="2">
    <source>
        <dbReference type="SAM" id="MobiDB-lite"/>
    </source>
</evidence>
<keyword evidence="1" id="KW-0175">Coiled coil</keyword>
<evidence type="ECO:0000256" key="1">
    <source>
        <dbReference type="ARBA" id="ARBA00023054"/>
    </source>
</evidence>
<dbReference type="OrthoDB" id="2020598at2759"/>
<keyword evidence="4" id="KW-1185">Reference proteome</keyword>
<feature type="region of interest" description="Disordered" evidence="2">
    <location>
        <begin position="189"/>
        <end position="301"/>
    </location>
</feature>
<dbReference type="PANTHER" id="PTHR31342">
    <property type="entry name" value="PROTEIN CHUP1, CHLOROPLASTIC"/>
    <property type="match status" value="1"/>
</dbReference>
<dbReference type="InterPro" id="IPR040265">
    <property type="entry name" value="CHUP1/IPGA1-like"/>
</dbReference>
<feature type="compositionally biased region" description="Low complexity" evidence="2">
    <location>
        <begin position="189"/>
        <end position="198"/>
    </location>
</feature>